<keyword evidence="10 15" id="KW-0798">TonB box</keyword>
<dbReference type="SUPFAM" id="SSF56935">
    <property type="entry name" value="Porins"/>
    <property type="match status" value="1"/>
</dbReference>
<accession>A0ABV8PDJ4</accession>
<evidence type="ECO:0000259" key="18">
    <source>
        <dbReference type="Pfam" id="PF07715"/>
    </source>
</evidence>
<dbReference type="PROSITE" id="PS52016">
    <property type="entry name" value="TONB_DEPENDENT_REC_3"/>
    <property type="match status" value="1"/>
</dbReference>
<evidence type="ECO:0000256" key="3">
    <source>
        <dbReference type="ARBA" id="ARBA00022448"/>
    </source>
</evidence>
<comment type="caution">
    <text evidence="19">The sequence shown here is derived from an EMBL/GenBank/DDBJ whole genome shotgun (WGS) entry which is preliminary data.</text>
</comment>
<evidence type="ECO:0000256" key="9">
    <source>
        <dbReference type="ARBA" id="ARBA00023065"/>
    </source>
</evidence>
<gene>
    <name evidence="19" type="ORF">ACFOWA_19560</name>
</gene>
<keyword evidence="12 19" id="KW-0675">Receptor</keyword>
<feature type="domain" description="TonB-dependent receptor plug" evidence="18">
    <location>
        <begin position="130"/>
        <end position="226"/>
    </location>
</feature>
<keyword evidence="9" id="KW-0406">Ion transport</keyword>
<feature type="domain" description="TonB-dependent receptor-like beta-barrel" evidence="17">
    <location>
        <begin position="302"/>
        <end position="755"/>
    </location>
</feature>
<keyword evidence="5" id="KW-0410">Iron transport</keyword>
<sequence length="793" mass="88401">MKNLLLIYLLLCSTLSFAQKTTQLTGKITDENNLPIAGITVQIKERSFQTSTDNLGNFKFVNLAPGVVSIEVSGVGFTAEKQNITIPSSGVISLELQLNRPKNLLQEVVISANKTSPNNTSATTRIESRLLDLPQSVQFVSRELIEKQKIYRFDEALKNVAGVNYSSGYGLFNFRGFVTPSQNFKTNGANGTVYPQGILPSLSNIERVEVLRGPTAILFGEGQLGGNVNFVTKQPKKDLTAGAGLSTGSFDLFRAQADLTGSLNKKQTVYGVFSFGMEDGGRFIERFKNENQLLYGSLKWEIDPKTNIQFYGTYNRDRAGNVIPMDVPFYRDNLFSLPINTNISGNDSKFDGNSYQLQSHIKRQLTNRISANVIAAYSNTQSEIISYSASGFVNATTFNVARVKTQNNVEEITRSLNLFFNGEFGQGWFKNKITLGFDLKGENSNYPDGLLSFVAKPLNVINPDYSPSERLPSSILTYSSIAEKVTVRTTGLYFQDQISLTEKVKAVAGLRFNNYYFQNRINGISYDAVKFEDMLDKPKNVTAVIPRFGLIFQPISNISFYGDYNTGFIPQSTTSPALGGPFDPETSRQFEVGAKAEFFGSRLIPTVAFYDIHKNNVLTRDLDDPAGRRRRAIGQVSGKGMEFTLSGWAVKGWEITGNFSYNRTRITKSNVPLEIGQIFDNSPNRIWSIWSAYSFSDPIFKGLEIGGAARYTSSRYIGAKQISAIVLELPDYYVFDAMVGYKFQNLRLSLNGNNLAKRRYAQSSYFPRTYFPGTPRNFLVSLSYNISVPKKNK</sequence>
<dbReference type="EMBL" id="JBHSBW010000016">
    <property type="protein sequence ID" value="MFC4213399.1"/>
    <property type="molecule type" value="Genomic_DNA"/>
</dbReference>
<name>A0ABV8PDJ4_9SPHI</name>
<evidence type="ECO:0000256" key="11">
    <source>
        <dbReference type="ARBA" id="ARBA00023136"/>
    </source>
</evidence>
<evidence type="ECO:0000256" key="14">
    <source>
        <dbReference type="PROSITE-ProRule" id="PRU01360"/>
    </source>
</evidence>
<dbReference type="InterPro" id="IPR000531">
    <property type="entry name" value="Beta-barrel_TonB"/>
</dbReference>
<keyword evidence="11 14" id="KW-0472">Membrane</keyword>
<evidence type="ECO:0000256" key="2">
    <source>
        <dbReference type="ARBA" id="ARBA00009810"/>
    </source>
</evidence>
<dbReference type="Pfam" id="PF07715">
    <property type="entry name" value="Plug"/>
    <property type="match status" value="1"/>
</dbReference>
<dbReference type="InterPro" id="IPR012910">
    <property type="entry name" value="Plug_dom"/>
</dbReference>
<dbReference type="InterPro" id="IPR037066">
    <property type="entry name" value="Plug_dom_sf"/>
</dbReference>
<evidence type="ECO:0000256" key="1">
    <source>
        <dbReference type="ARBA" id="ARBA00004571"/>
    </source>
</evidence>
<organism evidence="19 20">
    <name type="scientific">Pedobacter lithocola</name>
    <dbReference type="NCBI Taxonomy" id="1908239"/>
    <lineage>
        <taxon>Bacteria</taxon>
        <taxon>Pseudomonadati</taxon>
        <taxon>Bacteroidota</taxon>
        <taxon>Sphingobacteriia</taxon>
        <taxon>Sphingobacteriales</taxon>
        <taxon>Sphingobacteriaceae</taxon>
        <taxon>Pedobacter</taxon>
    </lineage>
</organism>
<evidence type="ECO:0000256" key="7">
    <source>
        <dbReference type="ARBA" id="ARBA00022729"/>
    </source>
</evidence>
<dbReference type="InterPro" id="IPR039426">
    <property type="entry name" value="TonB-dep_rcpt-like"/>
</dbReference>
<evidence type="ECO:0000256" key="8">
    <source>
        <dbReference type="ARBA" id="ARBA00023004"/>
    </source>
</evidence>
<dbReference type="PANTHER" id="PTHR32552:SF68">
    <property type="entry name" value="FERRICHROME OUTER MEMBRANE TRANSPORTER_PHAGE RECEPTOR"/>
    <property type="match status" value="1"/>
</dbReference>
<dbReference type="NCBIfam" id="TIGR01783">
    <property type="entry name" value="TonB-siderophor"/>
    <property type="match status" value="1"/>
</dbReference>
<keyword evidence="3 14" id="KW-0813">Transport</keyword>
<keyword evidence="20" id="KW-1185">Reference proteome</keyword>
<feature type="signal peptide" evidence="16">
    <location>
        <begin position="1"/>
        <end position="18"/>
    </location>
</feature>
<keyword evidence="13 14" id="KW-0998">Cell outer membrane</keyword>
<dbReference type="Gene3D" id="2.60.40.1120">
    <property type="entry name" value="Carboxypeptidase-like, regulatory domain"/>
    <property type="match status" value="1"/>
</dbReference>
<keyword evidence="4 14" id="KW-1134">Transmembrane beta strand</keyword>
<evidence type="ECO:0000256" key="13">
    <source>
        <dbReference type="ARBA" id="ARBA00023237"/>
    </source>
</evidence>
<keyword evidence="8" id="KW-0408">Iron</keyword>
<evidence type="ECO:0000256" key="4">
    <source>
        <dbReference type="ARBA" id="ARBA00022452"/>
    </source>
</evidence>
<dbReference type="Gene3D" id="2.40.170.20">
    <property type="entry name" value="TonB-dependent receptor, beta-barrel domain"/>
    <property type="match status" value="1"/>
</dbReference>
<dbReference type="InterPro" id="IPR008969">
    <property type="entry name" value="CarboxyPept-like_regulatory"/>
</dbReference>
<evidence type="ECO:0000313" key="19">
    <source>
        <dbReference type="EMBL" id="MFC4213399.1"/>
    </source>
</evidence>
<evidence type="ECO:0000256" key="15">
    <source>
        <dbReference type="RuleBase" id="RU003357"/>
    </source>
</evidence>
<dbReference type="Pfam" id="PF13715">
    <property type="entry name" value="CarbopepD_reg_2"/>
    <property type="match status" value="1"/>
</dbReference>
<evidence type="ECO:0000313" key="20">
    <source>
        <dbReference type="Proteomes" id="UP001595789"/>
    </source>
</evidence>
<dbReference type="Pfam" id="PF00593">
    <property type="entry name" value="TonB_dep_Rec_b-barrel"/>
    <property type="match status" value="1"/>
</dbReference>
<evidence type="ECO:0000256" key="16">
    <source>
        <dbReference type="SAM" id="SignalP"/>
    </source>
</evidence>
<keyword evidence="6 14" id="KW-0812">Transmembrane</keyword>
<comment type="similarity">
    <text evidence="2 14 15">Belongs to the TonB-dependent receptor family.</text>
</comment>
<dbReference type="InterPro" id="IPR010105">
    <property type="entry name" value="TonB_sidphr_rcpt"/>
</dbReference>
<proteinExistence type="inferred from homology"/>
<dbReference type="SUPFAM" id="SSF49464">
    <property type="entry name" value="Carboxypeptidase regulatory domain-like"/>
    <property type="match status" value="1"/>
</dbReference>
<evidence type="ECO:0000256" key="12">
    <source>
        <dbReference type="ARBA" id="ARBA00023170"/>
    </source>
</evidence>
<dbReference type="RefSeq" id="WP_378988571.1">
    <property type="nucleotide sequence ID" value="NZ_JBHSBW010000016.1"/>
</dbReference>
<dbReference type="InterPro" id="IPR036942">
    <property type="entry name" value="Beta-barrel_TonB_sf"/>
</dbReference>
<evidence type="ECO:0000256" key="10">
    <source>
        <dbReference type="ARBA" id="ARBA00023077"/>
    </source>
</evidence>
<feature type="chain" id="PRO_5046634610" evidence="16">
    <location>
        <begin position="19"/>
        <end position="793"/>
    </location>
</feature>
<comment type="subcellular location">
    <subcellularLocation>
        <location evidence="1 14">Cell outer membrane</location>
        <topology evidence="1 14">Multi-pass membrane protein</topology>
    </subcellularLocation>
</comment>
<dbReference type="CDD" id="cd01347">
    <property type="entry name" value="ligand_gated_channel"/>
    <property type="match status" value="1"/>
</dbReference>
<dbReference type="Proteomes" id="UP001595789">
    <property type="component" value="Unassembled WGS sequence"/>
</dbReference>
<reference evidence="20" key="1">
    <citation type="journal article" date="2019" name="Int. J. Syst. Evol. Microbiol.">
        <title>The Global Catalogue of Microorganisms (GCM) 10K type strain sequencing project: providing services to taxonomists for standard genome sequencing and annotation.</title>
        <authorList>
            <consortium name="The Broad Institute Genomics Platform"/>
            <consortium name="The Broad Institute Genome Sequencing Center for Infectious Disease"/>
            <person name="Wu L."/>
            <person name="Ma J."/>
        </authorList>
    </citation>
    <scope>NUCLEOTIDE SEQUENCE [LARGE SCALE GENOMIC DNA]</scope>
    <source>
        <strain evidence="20">CCM 8691</strain>
    </source>
</reference>
<protein>
    <submittedName>
        <fullName evidence="19">TonB-dependent siderophore receptor</fullName>
    </submittedName>
</protein>
<evidence type="ECO:0000256" key="5">
    <source>
        <dbReference type="ARBA" id="ARBA00022496"/>
    </source>
</evidence>
<dbReference type="Gene3D" id="2.170.130.10">
    <property type="entry name" value="TonB-dependent receptor, plug domain"/>
    <property type="match status" value="1"/>
</dbReference>
<evidence type="ECO:0000256" key="6">
    <source>
        <dbReference type="ARBA" id="ARBA00022692"/>
    </source>
</evidence>
<evidence type="ECO:0000259" key="17">
    <source>
        <dbReference type="Pfam" id="PF00593"/>
    </source>
</evidence>
<dbReference type="PANTHER" id="PTHR32552">
    <property type="entry name" value="FERRICHROME IRON RECEPTOR-RELATED"/>
    <property type="match status" value="1"/>
</dbReference>
<keyword evidence="7 16" id="KW-0732">Signal</keyword>